<dbReference type="Proteomes" id="UP000031774">
    <property type="component" value="Chromosome"/>
</dbReference>
<dbReference type="Pfam" id="PF00196">
    <property type="entry name" value="GerE"/>
    <property type="match status" value="1"/>
</dbReference>
<protein>
    <submittedName>
        <fullName evidence="2">LuxR family transcriptional regulator</fullName>
    </submittedName>
</protein>
<dbReference type="PROSITE" id="PS00622">
    <property type="entry name" value="HTH_LUXR_1"/>
    <property type="match status" value="1"/>
</dbReference>
<dbReference type="EMBL" id="CP010407">
    <property type="protein sequence ID" value="AJF69599.1"/>
    <property type="molecule type" value="Genomic_DNA"/>
</dbReference>
<dbReference type="InterPro" id="IPR011990">
    <property type="entry name" value="TPR-like_helical_dom_sf"/>
</dbReference>
<dbReference type="STRING" id="362257.SVTN_07400"/>
<dbReference type="InterPro" id="IPR016032">
    <property type="entry name" value="Sig_transdc_resp-reg_C-effctor"/>
</dbReference>
<feature type="domain" description="HTH luxR-type" evidence="1">
    <location>
        <begin position="476"/>
        <end position="541"/>
    </location>
</feature>
<evidence type="ECO:0000259" key="1">
    <source>
        <dbReference type="PROSITE" id="PS50043"/>
    </source>
</evidence>
<dbReference type="KEGG" id="svt:SVTN_07400"/>
<dbReference type="Gene3D" id="1.25.40.10">
    <property type="entry name" value="Tetratricopeptide repeat domain"/>
    <property type="match status" value="1"/>
</dbReference>
<name>A0A0B5IMG9_9ACTN</name>
<dbReference type="GO" id="GO:0006355">
    <property type="term" value="P:regulation of DNA-templated transcription"/>
    <property type="evidence" value="ECO:0007669"/>
    <property type="project" value="InterPro"/>
</dbReference>
<evidence type="ECO:0000313" key="3">
    <source>
        <dbReference type="Proteomes" id="UP000031774"/>
    </source>
</evidence>
<dbReference type="SMART" id="SM00421">
    <property type="entry name" value="HTH_LUXR"/>
    <property type="match status" value="1"/>
</dbReference>
<dbReference type="RefSeq" id="WP_041133679.1">
    <property type="nucleotide sequence ID" value="NZ_CP010407.1"/>
</dbReference>
<evidence type="ECO:0000313" key="2">
    <source>
        <dbReference type="EMBL" id="AJF69599.1"/>
    </source>
</evidence>
<gene>
    <name evidence="2" type="ORF">SVTN_07400</name>
</gene>
<reference evidence="2 3" key="1">
    <citation type="submission" date="2014-12" db="EMBL/GenBank/DDBJ databases">
        <title>Complete genome sequence of Streptomyces vietnamensis strain GIMV4.0001, a genetic manipulable producer of the benzoisochromanequinone antibiotic granaticin.</title>
        <authorList>
            <person name="Deng M.R."/>
            <person name="Guo J."/>
            <person name="Ma L.Y."/>
            <person name="Feng G.D."/>
            <person name="Mo C.Y."/>
            <person name="Zhu H.H."/>
        </authorList>
    </citation>
    <scope>NUCLEOTIDE SEQUENCE [LARGE SCALE GENOMIC DNA]</scope>
    <source>
        <strain evidence="3">GIMV4.0001</strain>
    </source>
</reference>
<sequence length="547" mass="59216">MDVTAELERARDAFARQEWSHAYTGFADADDEQPLEPDDLVRLATAAYLVGRDAECAAATERAHQAYLSTGRTAPAVRCAFWLAVPLLLRGETARGGGWLARARRLLDDAGIDCVERGYLLFPEGMRLVHKDPAAARAAFDEVAATGERFADPDLVALARHGRGRALIAGGDTSAGVALLDETMVAVVSGELSPLVTGMVYCSTIEACQETFDLRRAQEWTAALSDWCAAQPDLVPYRGQCLVHRSQVLQTRGAWPDAVEEARRACERLSEPPNRPALGMAFYQQAELDRVRGAFAGAEEGYRRAGECGHRTQPGLAQLWLAQGRVDEAVAAIRGTADERRDRLGRARVLTAYVEIVLAAGDVPGARTAAEELSRIADDMDAPLLRAASAHARGEVLLAEDDAAAAVDALLDACRVWGELEAPYDRARSLVLLALARQRLGDTGTARLEWDVARQVFRTLGAAPDLARLDALADDRPRAGAGLSPRELEVLRLVATGRTNHAIAEELVLSEKTVARHLSNIFAKLDLSSRSAATAYAYEHDLVDRGR</sequence>
<dbReference type="PANTHER" id="PTHR47691">
    <property type="entry name" value="REGULATOR-RELATED"/>
    <property type="match status" value="1"/>
</dbReference>
<organism evidence="2 3">
    <name type="scientific">Streptomyces vietnamensis</name>
    <dbReference type="NCBI Taxonomy" id="362257"/>
    <lineage>
        <taxon>Bacteria</taxon>
        <taxon>Bacillati</taxon>
        <taxon>Actinomycetota</taxon>
        <taxon>Actinomycetes</taxon>
        <taxon>Kitasatosporales</taxon>
        <taxon>Streptomycetaceae</taxon>
        <taxon>Streptomyces</taxon>
    </lineage>
</organism>
<dbReference type="Gene3D" id="1.10.10.10">
    <property type="entry name" value="Winged helix-like DNA-binding domain superfamily/Winged helix DNA-binding domain"/>
    <property type="match status" value="1"/>
</dbReference>
<dbReference type="SUPFAM" id="SSF46894">
    <property type="entry name" value="C-terminal effector domain of the bipartite response regulators"/>
    <property type="match status" value="1"/>
</dbReference>
<keyword evidence="3" id="KW-1185">Reference proteome</keyword>
<dbReference type="CDD" id="cd06170">
    <property type="entry name" value="LuxR_C_like"/>
    <property type="match status" value="1"/>
</dbReference>
<dbReference type="InterPro" id="IPR000792">
    <property type="entry name" value="Tscrpt_reg_LuxR_C"/>
</dbReference>
<accession>A0A0B5IMG9</accession>
<proteinExistence type="predicted"/>
<dbReference type="PRINTS" id="PR00038">
    <property type="entry name" value="HTHLUXR"/>
</dbReference>
<dbReference type="PROSITE" id="PS50043">
    <property type="entry name" value="HTH_LUXR_2"/>
    <property type="match status" value="1"/>
</dbReference>
<dbReference type="AlphaFoldDB" id="A0A0B5IMG9"/>
<dbReference type="SUPFAM" id="SSF48452">
    <property type="entry name" value="TPR-like"/>
    <property type="match status" value="1"/>
</dbReference>
<dbReference type="InterPro" id="IPR036388">
    <property type="entry name" value="WH-like_DNA-bd_sf"/>
</dbReference>
<dbReference type="HOGENOM" id="CLU_034929_0_0_11"/>
<dbReference type="PANTHER" id="PTHR47691:SF3">
    <property type="entry name" value="HTH-TYPE TRANSCRIPTIONAL REGULATOR RV0890C-RELATED"/>
    <property type="match status" value="1"/>
</dbReference>
<dbReference type="GO" id="GO:0003677">
    <property type="term" value="F:DNA binding"/>
    <property type="evidence" value="ECO:0007669"/>
    <property type="project" value="InterPro"/>
</dbReference>